<keyword evidence="5 8" id="KW-0812">Transmembrane</keyword>
<evidence type="ECO:0000256" key="4">
    <source>
        <dbReference type="ARBA" id="ARBA00022475"/>
    </source>
</evidence>
<dbReference type="RefSeq" id="WP_179975599.1">
    <property type="nucleotide sequence ID" value="NZ_CP049075.1"/>
</dbReference>
<evidence type="ECO:0000256" key="5">
    <source>
        <dbReference type="ARBA" id="ARBA00022692"/>
    </source>
</evidence>
<evidence type="ECO:0000256" key="2">
    <source>
        <dbReference type="ARBA" id="ARBA00009142"/>
    </source>
</evidence>
<dbReference type="GO" id="GO:0005886">
    <property type="term" value="C:plasma membrane"/>
    <property type="evidence" value="ECO:0007669"/>
    <property type="project" value="UniProtKB-SubCell"/>
</dbReference>
<sequence>MESELALWVYALLFGVAVFAGFIDAVAGGGGLIALPALLAVGLPEHLALGTNKLQGCFGTLSATFNFARKGYVEWRKIAIGIFFTLLGAILGTLSVLAIDPSFLRFLIPVLLVGIFIYTLFGSNFKTQAKKALMKENAFYIVFGLILGFYDGFFGPGAGSFWTFAMLALIALETKRAVAHTKALNFTSNIVSLSVFIAGGQVLWILGFVMGAGQLIGGYLGAHMVIKKEAGFVRIIFLCVVAATTLKLLYDGIKSLY</sequence>
<proteinExistence type="inferred from homology"/>
<feature type="transmembrane region" description="Helical" evidence="8">
    <location>
        <begin position="78"/>
        <end position="97"/>
    </location>
</feature>
<evidence type="ECO:0000256" key="6">
    <source>
        <dbReference type="ARBA" id="ARBA00022989"/>
    </source>
</evidence>
<organism evidence="9 10">
    <name type="scientific">Candidatus Campylobacter infans</name>
    <dbReference type="NCBI Taxonomy" id="2561898"/>
    <lineage>
        <taxon>Bacteria</taxon>
        <taxon>Pseudomonadati</taxon>
        <taxon>Campylobacterota</taxon>
        <taxon>Epsilonproteobacteria</taxon>
        <taxon>Campylobacterales</taxon>
        <taxon>Campylobacteraceae</taxon>
        <taxon>Campylobacter</taxon>
    </lineage>
</organism>
<evidence type="ECO:0000256" key="1">
    <source>
        <dbReference type="ARBA" id="ARBA00004651"/>
    </source>
</evidence>
<dbReference type="InterPro" id="IPR052017">
    <property type="entry name" value="TSUP"/>
</dbReference>
<dbReference type="PANTHER" id="PTHR30269">
    <property type="entry name" value="TRANSMEMBRANE PROTEIN YFCA"/>
    <property type="match status" value="1"/>
</dbReference>
<feature type="transmembrane region" description="Helical" evidence="8">
    <location>
        <begin position="137"/>
        <end position="155"/>
    </location>
</feature>
<feature type="transmembrane region" description="Helical" evidence="8">
    <location>
        <begin position="6"/>
        <end position="39"/>
    </location>
</feature>
<dbReference type="EMBL" id="CP049075">
    <property type="protein sequence ID" value="QLI04987.1"/>
    <property type="molecule type" value="Genomic_DNA"/>
</dbReference>
<dbReference type="InterPro" id="IPR002781">
    <property type="entry name" value="TM_pro_TauE-like"/>
</dbReference>
<dbReference type="Pfam" id="PF01925">
    <property type="entry name" value="TauE"/>
    <property type="match status" value="1"/>
</dbReference>
<keyword evidence="3" id="KW-0813">Transport</keyword>
<dbReference type="KEGG" id="cinf:CINF_0458"/>
<dbReference type="PANTHER" id="PTHR30269:SF0">
    <property type="entry name" value="MEMBRANE TRANSPORTER PROTEIN YFCA-RELATED"/>
    <property type="match status" value="1"/>
</dbReference>
<protein>
    <recommendedName>
        <fullName evidence="8">Probable membrane transporter protein</fullName>
    </recommendedName>
</protein>
<feature type="transmembrane region" description="Helical" evidence="8">
    <location>
        <begin position="103"/>
        <end position="125"/>
    </location>
</feature>
<evidence type="ECO:0000256" key="8">
    <source>
        <dbReference type="RuleBase" id="RU363041"/>
    </source>
</evidence>
<accession>A0A7H9CFM0</accession>
<dbReference type="AlphaFoldDB" id="A0A7H9CFM0"/>
<name>A0A7H9CFM0_9BACT</name>
<gene>
    <name evidence="9" type="ORF">CINF_0458</name>
</gene>
<keyword evidence="4 8" id="KW-1003">Cell membrane</keyword>
<evidence type="ECO:0000313" key="9">
    <source>
        <dbReference type="EMBL" id="QLI04987.1"/>
    </source>
</evidence>
<keyword evidence="6 8" id="KW-1133">Transmembrane helix</keyword>
<keyword evidence="10" id="KW-1185">Reference proteome</keyword>
<comment type="similarity">
    <text evidence="2 8">Belongs to the 4-toluene sulfonate uptake permease (TSUP) (TC 2.A.102) family.</text>
</comment>
<reference evidence="9 10" key="1">
    <citation type="submission" date="2020-02" db="EMBL/GenBank/DDBJ databases">
        <title>Complete genome sequence of the novel Campylobacter species Candidatus Campylobacter infans.</title>
        <authorList>
            <person name="Duim B."/>
            <person name="Zomer A."/>
            <person name="van der Graaf L."/>
            <person name="Wagenaar J."/>
        </authorList>
    </citation>
    <scope>NUCLEOTIDE SEQUENCE [LARGE SCALE GENOMIC DNA]</scope>
    <source>
        <strain evidence="9 10">19S00001</strain>
    </source>
</reference>
<dbReference type="Proteomes" id="UP000509414">
    <property type="component" value="Chromosome"/>
</dbReference>
<comment type="subcellular location">
    <subcellularLocation>
        <location evidence="1 8">Cell membrane</location>
        <topology evidence="1 8">Multi-pass membrane protein</topology>
    </subcellularLocation>
</comment>
<keyword evidence="7 8" id="KW-0472">Membrane</keyword>
<feature type="transmembrane region" description="Helical" evidence="8">
    <location>
        <begin position="232"/>
        <end position="250"/>
    </location>
</feature>
<evidence type="ECO:0000256" key="7">
    <source>
        <dbReference type="ARBA" id="ARBA00023136"/>
    </source>
</evidence>
<evidence type="ECO:0000313" key="10">
    <source>
        <dbReference type="Proteomes" id="UP000509414"/>
    </source>
</evidence>
<evidence type="ECO:0000256" key="3">
    <source>
        <dbReference type="ARBA" id="ARBA00022448"/>
    </source>
</evidence>